<dbReference type="SUPFAM" id="SSF52980">
    <property type="entry name" value="Restriction endonuclease-like"/>
    <property type="match status" value="1"/>
</dbReference>
<evidence type="ECO:0000313" key="3">
    <source>
        <dbReference type="Proteomes" id="UP001597063"/>
    </source>
</evidence>
<protein>
    <submittedName>
        <fullName evidence="2">Uma2 family endonuclease</fullName>
    </submittedName>
</protein>
<dbReference type="RefSeq" id="WP_131760598.1">
    <property type="nucleotide sequence ID" value="NZ_CAACUY010000122.1"/>
</dbReference>
<sequence>MSRPERRPHGEQIDHDDAPIPAWLIPPRDGFTSEDLDRLPQLPAHAELIDGSIVLVGPQTSFHSLMLDILERALLRFVPEDMRVRRQMTVTLAERQRPEPDVLIVRAEGTRGLAQTSLDPEHVVLAVEVVSKESELRDRERKPELYAQAGIPHFWRVENGDGGPVVCVFELDPTTEAYKSTGVHCNRLKVSVPFDVDIDLTEVHRL</sequence>
<keyword evidence="2" id="KW-0378">Hydrolase</keyword>
<evidence type="ECO:0000313" key="2">
    <source>
        <dbReference type="EMBL" id="MFD0691307.1"/>
    </source>
</evidence>
<dbReference type="Gene3D" id="3.90.1570.10">
    <property type="entry name" value="tt1808, chain A"/>
    <property type="match status" value="1"/>
</dbReference>
<dbReference type="Pfam" id="PF05685">
    <property type="entry name" value="Uma2"/>
    <property type="match status" value="1"/>
</dbReference>
<keyword evidence="3" id="KW-1185">Reference proteome</keyword>
<dbReference type="Proteomes" id="UP001597063">
    <property type="component" value="Unassembled WGS sequence"/>
</dbReference>
<dbReference type="InterPro" id="IPR011335">
    <property type="entry name" value="Restrct_endonuc-II-like"/>
</dbReference>
<comment type="caution">
    <text evidence="2">The sequence shown here is derived from an EMBL/GenBank/DDBJ whole genome shotgun (WGS) entry which is preliminary data.</text>
</comment>
<feature type="domain" description="Putative restriction endonuclease" evidence="1">
    <location>
        <begin position="34"/>
        <end position="183"/>
    </location>
</feature>
<dbReference type="InterPro" id="IPR008538">
    <property type="entry name" value="Uma2"/>
</dbReference>
<dbReference type="EMBL" id="JBHTGP010000027">
    <property type="protein sequence ID" value="MFD0691307.1"/>
    <property type="molecule type" value="Genomic_DNA"/>
</dbReference>
<reference evidence="3" key="1">
    <citation type="journal article" date="2019" name="Int. J. Syst. Evol. Microbiol.">
        <title>The Global Catalogue of Microorganisms (GCM) 10K type strain sequencing project: providing services to taxonomists for standard genome sequencing and annotation.</title>
        <authorList>
            <consortium name="The Broad Institute Genomics Platform"/>
            <consortium name="The Broad Institute Genome Sequencing Center for Infectious Disease"/>
            <person name="Wu L."/>
            <person name="Ma J."/>
        </authorList>
    </citation>
    <scope>NUCLEOTIDE SEQUENCE [LARGE SCALE GENOMIC DNA]</scope>
    <source>
        <strain evidence="3">JCM 9371</strain>
    </source>
</reference>
<dbReference type="GO" id="GO:0004519">
    <property type="term" value="F:endonuclease activity"/>
    <property type="evidence" value="ECO:0007669"/>
    <property type="project" value="UniProtKB-KW"/>
</dbReference>
<evidence type="ECO:0000259" key="1">
    <source>
        <dbReference type="Pfam" id="PF05685"/>
    </source>
</evidence>
<accession>A0ABW2XYC0</accession>
<dbReference type="PANTHER" id="PTHR35400">
    <property type="entry name" value="SLR1083 PROTEIN"/>
    <property type="match status" value="1"/>
</dbReference>
<dbReference type="PANTHER" id="PTHR35400:SF3">
    <property type="entry name" value="SLL1072 PROTEIN"/>
    <property type="match status" value="1"/>
</dbReference>
<dbReference type="InterPro" id="IPR012296">
    <property type="entry name" value="Nuclease_put_TT1808"/>
</dbReference>
<keyword evidence="2" id="KW-0540">Nuclease</keyword>
<dbReference type="CDD" id="cd06260">
    <property type="entry name" value="DUF820-like"/>
    <property type="match status" value="1"/>
</dbReference>
<keyword evidence="2" id="KW-0255">Endonuclease</keyword>
<name>A0ABW2XYC0_9ACTN</name>
<proteinExistence type="predicted"/>
<organism evidence="2 3">
    <name type="scientific">Actinomadura fibrosa</name>
    <dbReference type="NCBI Taxonomy" id="111802"/>
    <lineage>
        <taxon>Bacteria</taxon>
        <taxon>Bacillati</taxon>
        <taxon>Actinomycetota</taxon>
        <taxon>Actinomycetes</taxon>
        <taxon>Streptosporangiales</taxon>
        <taxon>Thermomonosporaceae</taxon>
        <taxon>Actinomadura</taxon>
    </lineage>
</organism>
<gene>
    <name evidence="2" type="ORF">ACFQZM_42935</name>
</gene>